<evidence type="ECO:0000256" key="2">
    <source>
        <dbReference type="SAM" id="Phobius"/>
    </source>
</evidence>
<feature type="transmembrane region" description="Helical" evidence="2">
    <location>
        <begin position="274"/>
        <end position="294"/>
    </location>
</feature>
<evidence type="ECO:0000313" key="4">
    <source>
        <dbReference type="Proteomes" id="UP000077266"/>
    </source>
</evidence>
<feature type="transmembrane region" description="Helical" evidence="2">
    <location>
        <begin position="183"/>
        <end position="211"/>
    </location>
</feature>
<feature type="compositionally biased region" description="Pro residues" evidence="1">
    <location>
        <begin position="439"/>
        <end position="450"/>
    </location>
</feature>
<evidence type="ECO:0000313" key="3">
    <source>
        <dbReference type="EMBL" id="KZW03923.1"/>
    </source>
</evidence>
<evidence type="ECO:0000256" key="1">
    <source>
        <dbReference type="SAM" id="MobiDB-lite"/>
    </source>
</evidence>
<feature type="transmembrane region" description="Helical" evidence="2">
    <location>
        <begin position="31"/>
        <end position="56"/>
    </location>
</feature>
<gene>
    <name evidence="3" type="ORF">EXIGLDRAFT_827865</name>
</gene>
<dbReference type="AlphaFoldDB" id="A0A165QQ40"/>
<proteinExistence type="predicted"/>
<accession>A0A165QQ40</accession>
<feature type="region of interest" description="Disordered" evidence="1">
    <location>
        <begin position="437"/>
        <end position="459"/>
    </location>
</feature>
<sequence length="565" mass="61434">MTSHMDEAWPLLAQRSNATESRVGNPGNGVLTFYLILNLAPSHFFLPLLVITLLLARARRNVLLVNACITWIITGLVSCILLYSGHQTGPEPPTMVCISQASLLYAVPPMVATSILALVFQVWNNLVWRPGEKTRGVVLSIIVVLPYVVYFSFSAVGAMIASREPTRVSRERRFFYCSINHEMFSNIVALFAAFLLVITTILEVWVGITVYRNNRYLKKNAPRPLGGIDTDKRRMKPEDLQFALRVAIFGVYILIGLSLSLLSIAAPTSPVPDVVFATMGIVVFLVFGTQPKVWMIWAEVLKPKDIEKESHVPTLTPYQLDPLPGAEAQPQPPLPEMAGVSYTPPVTRFSKAGYGAAATPRSAMTFPIGQTSSVATSGFPMSPGSQMMLAPSYYQQDKDLPPAPPAVGTASVASTSQMPYRSAREEKVMLAARYQNTPAPIPTAGPPPSWTPARTTTPHPYSAAGVAAASEEVLPLPPPRLRDVQAGACMEERQSLSQLRGKLPLRPPSRDAESTFDGHAQSQSFDSQHPLRPVSSFSADSELGFATNNSSSQDVNSGYATYNSS</sequence>
<keyword evidence="2" id="KW-0472">Membrane</keyword>
<feature type="non-terminal residue" evidence="3">
    <location>
        <position position="565"/>
    </location>
</feature>
<dbReference type="InParanoid" id="A0A165QQ40"/>
<keyword evidence="2" id="KW-0812">Transmembrane</keyword>
<feature type="transmembrane region" description="Helical" evidence="2">
    <location>
        <begin position="103"/>
        <end position="124"/>
    </location>
</feature>
<name>A0A165QQ40_EXIGL</name>
<keyword evidence="4" id="KW-1185">Reference proteome</keyword>
<dbReference type="EMBL" id="KV425882">
    <property type="protein sequence ID" value="KZW03923.1"/>
    <property type="molecule type" value="Genomic_DNA"/>
</dbReference>
<protein>
    <submittedName>
        <fullName evidence="3">Uncharacterized protein</fullName>
    </submittedName>
</protein>
<organism evidence="3 4">
    <name type="scientific">Exidia glandulosa HHB12029</name>
    <dbReference type="NCBI Taxonomy" id="1314781"/>
    <lineage>
        <taxon>Eukaryota</taxon>
        <taxon>Fungi</taxon>
        <taxon>Dikarya</taxon>
        <taxon>Basidiomycota</taxon>
        <taxon>Agaricomycotina</taxon>
        <taxon>Agaricomycetes</taxon>
        <taxon>Auriculariales</taxon>
        <taxon>Exidiaceae</taxon>
        <taxon>Exidia</taxon>
    </lineage>
</organism>
<keyword evidence="2" id="KW-1133">Transmembrane helix</keyword>
<feature type="transmembrane region" description="Helical" evidence="2">
    <location>
        <begin position="136"/>
        <end position="163"/>
    </location>
</feature>
<feature type="transmembrane region" description="Helical" evidence="2">
    <location>
        <begin position="63"/>
        <end position="83"/>
    </location>
</feature>
<feature type="transmembrane region" description="Helical" evidence="2">
    <location>
        <begin position="242"/>
        <end position="262"/>
    </location>
</feature>
<dbReference type="Proteomes" id="UP000077266">
    <property type="component" value="Unassembled WGS sequence"/>
</dbReference>
<feature type="region of interest" description="Disordered" evidence="1">
    <location>
        <begin position="491"/>
        <end position="565"/>
    </location>
</feature>
<dbReference type="OrthoDB" id="3222065at2759"/>
<reference evidence="3 4" key="1">
    <citation type="journal article" date="2016" name="Mol. Biol. Evol.">
        <title>Comparative Genomics of Early-Diverging Mushroom-Forming Fungi Provides Insights into the Origins of Lignocellulose Decay Capabilities.</title>
        <authorList>
            <person name="Nagy L.G."/>
            <person name="Riley R."/>
            <person name="Tritt A."/>
            <person name="Adam C."/>
            <person name="Daum C."/>
            <person name="Floudas D."/>
            <person name="Sun H."/>
            <person name="Yadav J.S."/>
            <person name="Pangilinan J."/>
            <person name="Larsson K.H."/>
            <person name="Matsuura K."/>
            <person name="Barry K."/>
            <person name="Labutti K."/>
            <person name="Kuo R."/>
            <person name="Ohm R.A."/>
            <person name="Bhattacharya S.S."/>
            <person name="Shirouzu T."/>
            <person name="Yoshinaga Y."/>
            <person name="Martin F.M."/>
            <person name="Grigoriev I.V."/>
            <person name="Hibbett D.S."/>
        </authorList>
    </citation>
    <scope>NUCLEOTIDE SEQUENCE [LARGE SCALE GENOMIC DNA]</scope>
    <source>
        <strain evidence="3 4">HHB12029</strain>
    </source>
</reference>
<feature type="compositionally biased region" description="Polar residues" evidence="1">
    <location>
        <begin position="546"/>
        <end position="565"/>
    </location>
</feature>